<sequence length="116" mass="12564">MKSVGRVDQTKCRGRGYSAQGTSSAVEAVSIGQSCRGHGYSARCTSLPTKPDVGVENGRKEIRERPVDERLGSARRSVAVRGVSGWAAHVTRYGKQRLVASGHNLINKLYIFLHPA</sequence>
<protein>
    <submittedName>
        <fullName evidence="2">Uncharacterized protein</fullName>
    </submittedName>
</protein>
<gene>
    <name evidence="2" type="ORF">PUN28_020702</name>
</gene>
<organism evidence="2 3">
    <name type="scientific">Cardiocondyla obscurior</name>
    <dbReference type="NCBI Taxonomy" id="286306"/>
    <lineage>
        <taxon>Eukaryota</taxon>
        <taxon>Metazoa</taxon>
        <taxon>Ecdysozoa</taxon>
        <taxon>Arthropoda</taxon>
        <taxon>Hexapoda</taxon>
        <taxon>Insecta</taxon>
        <taxon>Pterygota</taxon>
        <taxon>Neoptera</taxon>
        <taxon>Endopterygota</taxon>
        <taxon>Hymenoptera</taxon>
        <taxon>Apocrita</taxon>
        <taxon>Aculeata</taxon>
        <taxon>Formicoidea</taxon>
        <taxon>Formicidae</taxon>
        <taxon>Myrmicinae</taxon>
        <taxon>Cardiocondyla</taxon>
    </lineage>
</organism>
<comment type="caution">
    <text evidence="2">The sequence shown here is derived from an EMBL/GenBank/DDBJ whole genome shotgun (WGS) entry which is preliminary data.</text>
</comment>
<dbReference type="EMBL" id="JADYXP020000039">
    <property type="protein sequence ID" value="KAL0098746.1"/>
    <property type="molecule type" value="Genomic_DNA"/>
</dbReference>
<name>A0AAW2E8Z9_9HYME</name>
<evidence type="ECO:0000313" key="2">
    <source>
        <dbReference type="EMBL" id="KAL0098746.1"/>
    </source>
</evidence>
<proteinExistence type="predicted"/>
<evidence type="ECO:0000256" key="1">
    <source>
        <dbReference type="SAM" id="MobiDB-lite"/>
    </source>
</evidence>
<feature type="region of interest" description="Disordered" evidence="1">
    <location>
        <begin position="1"/>
        <end position="22"/>
    </location>
</feature>
<dbReference type="Proteomes" id="UP001430953">
    <property type="component" value="Unassembled WGS sequence"/>
</dbReference>
<evidence type="ECO:0000313" key="3">
    <source>
        <dbReference type="Proteomes" id="UP001430953"/>
    </source>
</evidence>
<accession>A0AAW2E8Z9</accession>
<reference evidence="2 3" key="1">
    <citation type="submission" date="2023-03" db="EMBL/GenBank/DDBJ databases">
        <title>High recombination rates correlate with genetic variation in Cardiocondyla obscurior ants.</title>
        <authorList>
            <person name="Errbii M."/>
        </authorList>
    </citation>
    <scope>NUCLEOTIDE SEQUENCE [LARGE SCALE GENOMIC DNA]</scope>
    <source>
        <strain evidence="2">Alpha-2009</strain>
        <tissue evidence="2">Whole body</tissue>
    </source>
</reference>
<dbReference type="AlphaFoldDB" id="A0AAW2E8Z9"/>
<keyword evidence="3" id="KW-1185">Reference proteome</keyword>